<reference evidence="3" key="2">
    <citation type="journal article" date="2019" name="Mol. Plant Microbe Interact.">
        <title>Genome sequence resources for four phytopathogenic fungi from the Colletotrichum orbiculare species complex.</title>
        <authorList>
            <person name="Gan P."/>
            <person name="Tsushima A."/>
            <person name="Narusaka M."/>
            <person name="Narusaka Y."/>
            <person name="Takano Y."/>
            <person name="Kubo Y."/>
            <person name="Shirasu K."/>
        </authorList>
    </citation>
    <scope>GENOME REANNOTATION</scope>
    <source>
        <strain evidence="3">104-T / ATCC 96160 / CBS 514.97 / LARS 414 / MAFF 240422</strain>
    </source>
</reference>
<evidence type="ECO:0000313" key="2">
    <source>
        <dbReference type="EMBL" id="TDZ20252.1"/>
    </source>
</evidence>
<feature type="compositionally biased region" description="Basic residues" evidence="1">
    <location>
        <begin position="19"/>
        <end position="33"/>
    </location>
</feature>
<organism evidence="2 3">
    <name type="scientific">Colletotrichum orbiculare (strain 104-T / ATCC 96160 / CBS 514.97 / LARS 414 / MAFF 240422)</name>
    <name type="common">Cucumber anthracnose fungus</name>
    <name type="synonym">Colletotrichum lagenarium</name>
    <dbReference type="NCBI Taxonomy" id="1213857"/>
    <lineage>
        <taxon>Eukaryota</taxon>
        <taxon>Fungi</taxon>
        <taxon>Dikarya</taxon>
        <taxon>Ascomycota</taxon>
        <taxon>Pezizomycotina</taxon>
        <taxon>Sordariomycetes</taxon>
        <taxon>Hypocreomycetidae</taxon>
        <taxon>Glomerellales</taxon>
        <taxon>Glomerellaceae</taxon>
        <taxon>Colletotrichum</taxon>
        <taxon>Colletotrichum orbiculare species complex</taxon>
    </lineage>
</organism>
<proteinExistence type="predicted"/>
<keyword evidence="3" id="KW-1185">Reference proteome</keyword>
<comment type="caution">
    <text evidence="2">The sequence shown here is derived from an EMBL/GenBank/DDBJ whole genome shotgun (WGS) entry which is preliminary data.</text>
</comment>
<dbReference type="Proteomes" id="UP000014480">
    <property type="component" value="Unassembled WGS sequence"/>
</dbReference>
<reference evidence="3" key="1">
    <citation type="journal article" date="2013" name="New Phytol.">
        <title>Comparative genomic and transcriptomic analyses reveal the hemibiotrophic stage shift of Colletotrichum fungi.</title>
        <authorList>
            <person name="Gan P."/>
            <person name="Ikeda K."/>
            <person name="Irieda H."/>
            <person name="Narusaka M."/>
            <person name="O'Connell R.J."/>
            <person name="Narusaka Y."/>
            <person name="Takano Y."/>
            <person name="Kubo Y."/>
            <person name="Shirasu K."/>
        </authorList>
    </citation>
    <scope>NUCLEOTIDE SEQUENCE [LARGE SCALE GENOMIC DNA]</scope>
    <source>
        <strain evidence="3">104-T / ATCC 96160 / CBS 514.97 / LARS 414 / MAFF 240422</strain>
    </source>
</reference>
<dbReference type="EMBL" id="AMCV02000017">
    <property type="protein sequence ID" value="TDZ20252.1"/>
    <property type="molecule type" value="Genomic_DNA"/>
</dbReference>
<dbReference type="AlphaFoldDB" id="A0A484FQH8"/>
<accession>A0A484FQH8</accession>
<protein>
    <submittedName>
        <fullName evidence="2">Uncharacterized protein</fullName>
    </submittedName>
</protein>
<evidence type="ECO:0000256" key="1">
    <source>
        <dbReference type="SAM" id="MobiDB-lite"/>
    </source>
</evidence>
<evidence type="ECO:0000313" key="3">
    <source>
        <dbReference type="Proteomes" id="UP000014480"/>
    </source>
</evidence>
<feature type="region of interest" description="Disordered" evidence="1">
    <location>
        <begin position="1"/>
        <end position="33"/>
    </location>
</feature>
<name>A0A484FQH8_COLOR</name>
<gene>
    <name evidence="2" type="ORF">Cob_v006398</name>
</gene>
<sequence>MYYPALSDPNSFHPSLQGRGKRRSGPGSKRRKLFPHRWVQQPGDWILPTRLCGRFVQSGCVSVLQHKRLISLRQLSRGRIVVRVREERRNEMMSLCDIGRNLEQVKAG</sequence>